<dbReference type="GO" id="GO:0005829">
    <property type="term" value="C:cytosol"/>
    <property type="evidence" value="ECO:0007669"/>
    <property type="project" value="TreeGrafter"/>
</dbReference>
<dbReference type="InterPro" id="IPR004375">
    <property type="entry name" value="NanQ/TabA/YiaL"/>
</dbReference>
<dbReference type="SUPFAM" id="SSF51197">
    <property type="entry name" value="Clavaminate synthase-like"/>
    <property type="match status" value="1"/>
</dbReference>
<dbReference type="Proteomes" id="UP001220610">
    <property type="component" value="Chromosome"/>
</dbReference>
<accession>A0AAJ5WP11</accession>
<evidence type="ECO:0000313" key="1">
    <source>
        <dbReference type="EMBL" id="WEK34122.1"/>
    </source>
</evidence>
<dbReference type="AlphaFoldDB" id="A0AAJ5WP11"/>
<reference evidence="1" key="1">
    <citation type="submission" date="2023-03" db="EMBL/GenBank/DDBJ databases">
        <title>Andean soil-derived lignocellulolytic bacterial consortium as a source of novel taxa and putative plastic-active enzymes.</title>
        <authorList>
            <person name="Diaz-Garcia L."/>
            <person name="Chuvochina M."/>
            <person name="Feuerriegel G."/>
            <person name="Bunk B."/>
            <person name="Sproer C."/>
            <person name="Streit W.R."/>
            <person name="Rodriguez L.M."/>
            <person name="Overmann J."/>
            <person name="Jimenez D.J."/>
        </authorList>
    </citation>
    <scope>NUCLEOTIDE SEQUENCE</scope>
    <source>
        <strain evidence="1">MAG 7</strain>
    </source>
</reference>
<name>A0AAJ5WP11_9BACT</name>
<protein>
    <submittedName>
        <fullName evidence="1">YhcH/YjgK/YiaL family protein</fullName>
    </submittedName>
</protein>
<dbReference type="NCBIfam" id="TIGR00022">
    <property type="entry name" value="YhcH/YjgK/YiaL family protein"/>
    <property type="match status" value="1"/>
</dbReference>
<dbReference type="PANTHER" id="PTHR34986:SF1">
    <property type="entry name" value="PROTEIN YIAL"/>
    <property type="match status" value="1"/>
</dbReference>
<evidence type="ECO:0000313" key="2">
    <source>
        <dbReference type="Proteomes" id="UP001220610"/>
    </source>
</evidence>
<dbReference type="EMBL" id="CP119311">
    <property type="protein sequence ID" value="WEK34122.1"/>
    <property type="molecule type" value="Genomic_DNA"/>
</dbReference>
<dbReference type="InterPro" id="IPR037012">
    <property type="entry name" value="NanQ/TabA/YiaL_sf"/>
</dbReference>
<organism evidence="1 2">
    <name type="scientific">Candidatus Pseudobacter hemicellulosilyticus</name>
    <dbReference type="NCBI Taxonomy" id="3121375"/>
    <lineage>
        <taxon>Bacteria</taxon>
        <taxon>Pseudomonadati</taxon>
        <taxon>Bacteroidota</taxon>
        <taxon>Chitinophagia</taxon>
        <taxon>Chitinophagales</taxon>
        <taxon>Chitinophagaceae</taxon>
        <taxon>Pseudobacter</taxon>
    </lineage>
</organism>
<dbReference type="Gene3D" id="2.60.120.370">
    <property type="entry name" value="YhcH/YjgK/YiaL"/>
    <property type="match status" value="1"/>
</dbReference>
<sequence length="155" mass="17538">MVIDKLINAANYYCLHPRLQQAFAFLISRDLEALDALEKGKHPIDGDNLFAIVNFYDTVDPATEQMESHKKYIDLQFIVTGQELIGHAFLEAQTPSQAYDAEKDFMLFAETPDFFTKLEAGSFAIFFPTDLHMPNLRVIGPEPVKKIVIKIAVSE</sequence>
<proteinExistence type="predicted"/>
<dbReference type="Pfam" id="PF04074">
    <property type="entry name" value="DUF386"/>
    <property type="match status" value="1"/>
</dbReference>
<gene>
    <name evidence="1" type="ORF">P0Y53_16665</name>
</gene>
<dbReference type="PANTHER" id="PTHR34986">
    <property type="entry name" value="EVOLVED BETA-GALACTOSIDASE SUBUNIT BETA"/>
    <property type="match status" value="1"/>
</dbReference>